<dbReference type="Gene3D" id="3.40.50.1460">
    <property type="match status" value="2"/>
</dbReference>
<name>A0A7R9LVZ1_9ACAR</name>
<dbReference type="PANTHER" id="PTHR12000:SF42">
    <property type="entry name" value="LEGUMAIN"/>
    <property type="match status" value="1"/>
</dbReference>
<dbReference type="Proteomes" id="UP000728032">
    <property type="component" value="Unassembled WGS sequence"/>
</dbReference>
<keyword evidence="11" id="KW-1185">Reference proteome</keyword>
<dbReference type="PIRSF" id="PIRSF500139">
    <property type="entry name" value="AE"/>
    <property type="match status" value="1"/>
</dbReference>
<keyword evidence="4" id="KW-0645">Protease</keyword>
<comment type="similarity">
    <text evidence="2">Belongs to the peptidase C13 family.</text>
</comment>
<dbReference type="InterPro" id="IPR043577">
    <property type="entry name" value="AE"/>
</dbReference>
<evidence type="ECO:0000256" key="5">
    <source>
        <dbReference type="ARBA" id="ARBA00022729"/>
    </source>
</evidence>
<evidence type="ECO:0000313" key="10">
    <source>
        <dbReference type="EMBL" id="CAD7648959.1"/>
    </source>
</evidence>
<dbReference type="GO" id="GO:0006624">
    <property type="term" value="P:vacuolar protein processing"/>
    <property type="evidence" value="ECO:0007669"/>
    <property type="project" value="TreeGrafter"/>
</dbReference>
<dbReference type="Pfam" id="PF20985">
    <property type="entry name" value="Legum_prodom"/>
    <property type="match status" value="1"/>
</dbReference>
<dbReference type="EMBL" id="CAJPVJ010003402">
    <property type="protein sequence ID" value="CAG2167520.1"/>
    <property type="molecule type" value="Genomic_DNA"/>
</dbReference>
<sequence>LCAGAKGWENYAVTASVYHAYHEMRANGIPDERIIVMHYDDITHNPLNPTPGIVTNVLNGTDVYRGVPKHYTGADVNPKNFLGILKGDRGLAKQGKRVVNSGPNDHIFVYVLAHGDPGYTEFLDDKLMATDLNNALIDMHRNNRYAKLVFYLESCESVLVAVLLAADALPNVKPGEFKGKIWVVLCAGGTGWNNYSIHANVYHAYQMVRANGIPDENIIIMHYDDIANNKLNPNPGVVINEPDGPNLYHDIPKHYTGDDVNPNNFLAVLKGDPELAKLGKKVVNSGPDDHIFVYFIDHGSPDLIVFPKEYLYGEELNTALKDMHQNKRFEKLVFYLETCESGSMFDKMLPKNIGVYAMASSKPNQDSWQAFCDFEKYKACLGGLFSYYWFKNSETADLRVETMQEQFEFVFNSANKSNPTVINGTQQVQQYGDLSIGKLPVSQFQGFRKVSDVMNRPHDYPSIEDWDVVKISDIPIYMAENYIKSTNDINEKQIYVKELESILKGRQYVDNSMTEYVNSIQHLMPNIETNAILNTKRELNNRLCYRQLVDTFHQNCFNLNQNPYVVTKLQTFVNICEQMRESSDADIAVNRLIQYCKRNVKPNNALNVI</sequence>
<feature type="active site" evidence="8">
    <location>
        <position position="298"/>
    </location>
</feature>
<feature type="domain" description="Legumain prodomain" evidence="9">
    <location>
        <begin position="497"/>
        <end position="586"/>
    </location>
</feature>
<feature type="non-terminal residue" evidence="10">
    <location>
        <position position="1"/>
    </location>
</feature>
<dbReference type="PRINTS" id="PR00776">
    <property type="entry name" value="HEMOGLOBNASE"/>
</dbReference>
<keyword evidence="7" id="KW-0788">Thiol protease</keyword>
<reference evidence="10" key="1">
    <citation type="submission" date="2020-11" db="EMBL/GenBank/DDBJ databases">
        <authorList>
            <person name="Tran Van P."/>
        </authorList>
    </citation>
    <scope>NUCLEOTIDE SEQUENCE</scope>
</reference>
<evidence type="ECO:0000256" key="8">
    <source>
        <dbReference type="PIRSR" id="PIRSR019663-1"/>
    </source>
</evidence>
<keyword evidence="6" id="KW-0378">Hydrolase</keyword>
<dbReference type="Pfam" id="PF01650">
    <property type="entry name" value="Peptidase_C13"/>
    <property type="match status" value="2"/>
</dbReference>
<evidence type="ECO:0000256" key="4">
    <source>
        <dbReference type="ARBA" id="ARBA00022670"/>
    </source>
</evidence>
<proteinExistence type="inferred from homology"/>
<evidence type="ECO:0000256" key="3">
    <source>
        <dbReference type="ARBA" id="ARBA00012628"/>
    </source>
</evidence>
<evidence type="ECO:0000256" key="1">
    <source>
        <dbReference type="ARBA" id="ARBA00000810"/>
    </source>
</evidence>
<accession>A0A7R9LVZ1</accession>
<evidence type="ECO:0000256" key="6">
    <source>
        <dbReference type="ARBA" id="ARBA00022801"/>
    </source>
</evidence>
<dbReference type="OrthoDB" id="192611at2759"/>
<dbReference type="EC" id="3.4.22.34" evidence="3"/>
<dbReference type="AlphaFoldDB" id="A0A7R9LVZ1"/>
<dbReference type="PIRSF" id="PIRSF019663">
    <property type="entry name" value="Legumain"/>
    <property type="match status" value="1"/>
</dbReference>
<dbReference type="FunFam" id="3.40.50.1460:FF:000006">
    <property type="entry name" value="Legumain"/>
    <property type="match status" value="1"/>
</dbReference>
<dbReference type="InterPro" id="IPR001096">
    <property type="entry name" value="Peptidase_C13"/>
</dbReference>
<dbReference type="InterPro" id="IPR046427">
    <property type="entry name" value="Legumain_prodom_sf"/>
</dbReference>
<dbReference type="EMBL" id="OC918227">
    <property type="protein sequence ID" value="CAD7648959.1"/>
    <property type="molecule type" value="Genomic_DNA"/>
</dbReference>
<dbReference type="CDD" id="cd21115">
    <property type="entry name" value="legumain_C"/>
    <property type="match status" value="1"/>
</dbReference>
<keyword evidence="5" id="KW-0732">Signal</keyword>
<dbReference type="Gene3D" id="1.10.132.130">
    <property type="match status" value="1"/>
</dbReference>
<protein>
    <recommendedName>
        <fullName evidence="3">legumain</fullName>
        <ecNumber evidence="3">3.4.22.34</ecNumber>
    </recommendedName>
</protein>
<evidence type="ECO:0000313" key="11">
    <source>
        <dbReference type="Proteomes" id="UP000728032"/>
    </source>
</evidence>
<evidence type="ECO:0000256" key="7">
    <source>
        <dbReference type="ARBA" id="ARBA00022807"/>
    </source>
</evidence>
<evidence type="ECO:0000256" key="2">
    <source>
        <dbReference type="ARBA" id="ARBA00009941"/>
    </source>
</evidence>
<feature type="active site" description="Nucleophile" evidence="8">
    <location>
        <position position="339"/>
    </location>
</feature>
<dbReference type="GO" id="GO:0005773">
    <property type="term" value="C:vacuole"/>
    <property type="evidence" value="ECO:0007669"/>
    <property type="project" value="GOC"/>
</dbReference>
<evidence type="ECO:0000259" key="9">
    <source>
        <dbReference type="Pfam" id="PF20985"/>
    </source>
</evidence>
<dbReference type="PANTHER" id="PTHR12000">
    <property type="entry name" value="HEMOGLOBINASE FAMILY MEMBER"/>
    <property type="match status" value="1"/>
</dbReference>
<organism evidence="10">
    <name type="scientific">Oppiella nova</name>
    <dbReference type="NCBI Taxonomy" id="334625"/>
    <lineage>
        <taxon>Eukaryota</taxon>
        <taxon>Metazoa</taxon>
        <taxon>Ecdysozoa</taxon>
        <taxon>Arthropoda</taxon>
        <taxon>Chelicerata</taxon>
        <taxon>Arachnida</taxon>
        <taxon>Acari</taxon>
        <taxon>Acariformes</taxon>
        <taxon>Sarcoptiformes</taxon>
        <taxon>Oribatida</taxon>
        <taxon>Brachypylina</taxon>
        <taxon>Oppioidea</taxon>
        <taxon>Oppiidae</taxon>
        <taxon>Oppiella</taxon>
    </lineage>
</organism>
<comment type="catalytic activity">
    <reaction evidence="1">
        <text>Hydrolysis of proteins and small molecule substrates at -Asn-|-Xaa- bonds.</text>
        <dbReference type="EC" id="3.4.22.34"/>
    </reaction>
</comment>
<dbReference type="GO" id="GO:0004197">
    <property type="term" value="F:cysteine-type endopeptidase activity"/>
    <property type="evidence" value="ECO:0007669"/>
    <property type="project" value="UniProtKB-EC"/>
</dbReference>
<dbReference type="InterPro" id="IPR048501">
    <property type="entry name" value="Legum_prodom"/>
</dbReference>
<gene>
    <name evidence="10" type="ORF">ONB1V03_LOCUS7023</name>
</gene>
<dbReference type="GO" id="GO:0051603">
    <property type="term" value="P:proteolysis involved in protein catabolic process"/>
    <property type="evidence" value="ECO:0007669"/>
    <property type="project" value="InterPro"/>
</dbReference>